<accession>A0AAD7HQ88</accession>
<sequence>MQLAAKTYLGSIVSIAALANAIVVYGIPTGEGIPVKTGLANVFVATIDPAHIEATATPPVVKERTKKGDFGVPIRRNVGWFRDYNFELWLNFELHCVPVPGNVLNKIRRLPGSQNSADAQSRAATGADFQADQVRSDAEWRPTA</sequence>
<dbReference type="EMBL" id="JARKIB010000192">
    <property type="protein sequence ID" value="KAJ7725706.1"/>
    <property type="molecule type" value="Genomic_DNA"/>
</dbReference>
<keyword evidence="2" id="KW-0812">Transmembrane</keyword>
<name>A0AAD7HQ88_9AGAR</name>
<feature type="transmembrane region" description="Helical" evidence="2">
    <location>
        <begin position="7"/>
        <end position="27"/>
    </location>
</feature>
<feature type="compositionally biased region" description="Basic and acidic residues" evidence="1">
    <location>
        <begin position="134"/>
        <end position="144"/>
    </location>
</feature>
<keyword evidence="2" id="KW-0472">Membrane</keyword>
<evidence type="ECO:0000313" key="3">
    <source>
        <dbReference type="EMBL" id="KAJ7725706.1"/>
    </source>
</evidence>
<evidence type="ECO:0000256" key="1">
    <source>
        <dbReference type="SAM" id="MobiDB-lite"/>
    </source>
</evidence>
<feature type="compositionally biased region" description="Polar residues" evidence="1">
    <location>
        <begin position="114"/>
        <end position="123"/>
    </location>
</feature>
<protein>
    <submittedName>
        <fullName evidence="3">Uncharacterized protein</fullName>
    </submittedName>
</protein>
<evidence type="ECO:0000313" key="4">
    <source>
        <dbReference type="Proteomes" id="UP001215598"/>
    </source>
</evidence>
<dbReference type="AlphaFoldDB" id="A0AAD7HQ88"/>
<feature type="region of interest" description="Disordered" evidence="1">
    <location>
        <begin position="114"/>
        <end position="144"/>
    </location>
</feature>
<proteinExistence type="predicted"/>
<reference evidence="3" key="1">
    <citation type="submission" date="2023-03" db="EMBL/GenBank/DDBJ databases">
        <title>Massive genome expansion in bonnet fungi (Mycena s.s.) driven by repeated elements and novel gene families across ecological guilds.</title>
        <authorList>
            <consortium name="Lawrence Berkeley National Laboratory"/>
            <person name="Harder C.B."/>
            <person name="Miyauchi S."/>
            <person name="Viragh M."/>
            <person name="Kuo A."/>
            <person name="Thoen E."/>
            <person name="Andreopoulos B."/>
            <person name="Lu D."/>
            <person name="Skrede I."/>
            <person name="Drula E."/>
            <person name="Henrissat B."/>
            <person name="Morin E."/>
            <person name="Kohler A."/>
            <person name="Barry K."/>
            <person name="LaButti K."/>
            <person name="Morin E."/>
            <person name="Salamov A."/>
            <person name="Lipzen A."/>
            <person name="Mereny Z."/>
            <person name="Hegedus B."/>
            <person name="Baldrian P."/>
            <person name="Stursova M."/>
            <person name="Weitz H."/>
            <person name="Taylor A."/>
            <person name="Grigoriev I.V."/>
            <person name="Nagy L.G."/>
            <person name="Martin F."/>
            <person name="Kauserud H."/>
        </authorList>
    </citation>
    <scope>NUCLEOTIDE SEQUENCE</scope>
    <source>
        <strain evidence="3">CBHHK182m</strain>
    </source>
</reference>
<keyword evidence="2" id="KW-1133">Transmembrane helix</keyword>
<gene>
    <name evidence="3" type="ORF">B0H16DRAFT_1471734</name>
</gene>
<comment type="caution">
    <text evidence="3">The sequence shown here is derived from an EMBL/GenBank/DDBJ whole genome shotgun (WGS) entry which is preliminary data.</text>
</comment>
<evidence type="ECO:0000256" key="2">
    <source>
        <dbReference type="SAM" id="Phobius"/>
    </source>
</evidence>
<keyword evidence="4" id="KW-1185">Reference proteome</keyword>
<dbReference type="Proteomes" id="UP001215598">
    <property type="component" value="Unassembled WGS sequence"/>
</dbReference>
<organism evidence="3 4">
    <name type="scientific">Mycena metata</name>
    <dbReference type="NCBI Taxonomy" id="1033252"/>
    <lineage>
        <taxon>Eukaryota</taxon>
        <taxon>Fungi</taxon>
        <taxon>Dikarya</taxon>
        <taxon>Basidiomycota</taxon>
        <taxon>Agaricomycotina</taxon>
        <taxon>Agaricomycetes</taxon>
        <taxon>Agaricomycetidae</taxon>
        <taxon>Agaricales</taxon>
        <taxon>Marasmiineae</taxon>
        <taxon>Mycenaceae</taxon>
        <taxon>Mycena</taxon>
    </lineage>
</organism>